<accession>A0A0R2CCC3</accession>
<dbReference type="Proteomes" id="UP000051576">
    <property type="component" value="Unassembled WGS sequence"/>
</dbReference>
<protein>
    <recommendedName>
        <fullName evidence="1">HMA domain-containing protein</fullName>
    </recommendedName>
</protein>
<name>A0A0R2CCC3_9LACO</name>
<proteinExistence type="predicted"/>
<dbReference type="AlphaFoldDB" id="A0A0R2CCC3"/>
<dbReference type="EMBL" id="AYYX01000005">
    <property type="protein sequence ID" value="KRM89454.1"/>
    <property type="molecule type" value="Genomic_DNA"/>
</dbReference>
<evidence type="ECO:0000313" key="3">
    <source>
        <dbReference type="Proteomes" id="UP000051576"/>
    </source>
</evidence>
<reference evidence="2 3" key="1">
    <citation type="journal article" date="2015" name="Genome Announc.">
        <title>Expanding the biotechnology potential of lactobacilli through comparative genomics of 213 strains and associated genera.</title>
        <authorList>
            <person name="Sun Z."/>
            <person name="Harris H.M."/>
            <person name="McCann A."/>
            <person name="Guo C."/>
            <person name="Argimon S."/>
            <person name="Zhang W."/>
            <person name="Yang X."/>
            <person name="Jeffery I.B."/>
            <person name="Cooney J.C."/>
            <person name="Kagawa T.F."/>
            <person name="Liu W."/>
            <person name="Song Y."/>
            <person name="Salvetti E."/>
            <person name="Wrobel A."/>
            <person name="Rasinkangas P."/>
            <person name="Parkhill J."/>
            <person name="Rea M.C."/>
            <person name="O'Sullivan O."/>
            <person name="Ritari J."/>
            <person name="Douillard F.P."/>
            <person name="Paul Ross R."/>
            <person name="Yang R."/>
            <person name="Briner A.E."/>
            <person name="Felis G.E."/>
            <person name="de Vos W.M."/>
            <person name="Barrangou R."/>
            <person name="Klaenhammer T.R."/>
            <person name="Caufield P.W."/>
            <person name="Cui Y."/>
            <person name="Zhang H."/>
            <person name="O'Toole P.W."/>
        </authorList>
    </citation>
    <scope>NUCLEOTIDE SEQUENCE [LARGE SCALE GENOMIC DNA]</scope>
    <source>
        <strain evidence="2 3">DSM 20605</strain>
    </source>
</reference>
<dbReference type="Pfam" id="PF00403">
    <property type="entry name" value="HMA"/>
    <property type="match status" value="1"/>
</dbReference>
<dbReference type="PATRIC" id="fig|1133569.4.peg.1739"/>
<comment type="caution">
    <text evidence="2">The sequence shown here is derived from an EMBL/GenBank/DDBJ whole genome shotgun (WGS) entry which is preliminary data.</text>
</comment>
<organism evidence="2 3">
    <name type="scientific">Liquorilactobacillus vini DSM 20605</name>
    <dbReference type="NCBI Taxonomy" id="1133569"/>
    <lineage>
        <taxon>Bacteria</taxon>
        <taxon>Bacillati</taxon>
        <taxon>Bacillota</taxon>
        <taxon>Bacilli</taxon>
        <taxon>Lactobacillales</taxon>
        <taxon>Lactobacillaceae</taxon>
        <taxon>Liquorilactobacillus</taxon>
    </lineage>
</organism>
<gene>
    <name evidence="2" type="ORF">FD21_GL001593</name>
</gene>
<dbReference type="Gene3D" id="3.30.70.100">
    <property type="match status" value="1"/>
</dbReference>
<sequence length="50" mass="5392">MQKAFSGLNGVDQVKVNLTAGKASFNGQATLEELNNVLAGTHYHAERFVD</sequence>
<dbReference type="STRING" id="1133569.FD21_GL001593"/>
<dbReference type="GO" id="GO:0046872">
    <property type="term" value="F:metal ion binding"/>
    <property type="evidence" value="ECO:0007669"/>
    <property type="project" value="InterPro"/>
</dbReference>
<dbReference type="InterPro" id="IPR036163">
    <property type="entry name" value="HMA_dom_sf"/>
</dbReference>
<dbReference type="InterPro" id="IPR006121">
    <property type="entry name" value="HMA_dom"/>
</dbReference>
<feature type="domain" description="HMA" evidence="1">
    <location>
        <begin position="3"/>
        <end position="44"/>
    </location>
</feature>
<keyword evidence="3" id="KW-1185">Reference proteome</keyword>
<evidence type="ECO:0000313" key="2">
    <source>
        <dbReference type="EMBL" id="KRM89454.1"/>
    </source>
</evidence>
<evidence type="ECO:0000259" key="1">
    <source>
        <dbReference type="Pfam" id="PF00403"/>
    </source>
</evidence>
<dbReference type="SUPFAM" id="SSF55008">
    <property type="entry name" value="HMA, heavy metal-associated domain"/>
    <property type="match status" value="1"/>
</dbReference>